<dbReference type="SUPFAM" id="SSF52540">
    <property type="entry name" value="P-loop containing nucleoside triphosphate hydrolases"/>
    <property type="match status" value="1"/>
</dbReference>
<dbReference type="SUPFAM" id="SSF46785">
    <property type="entry name" value="Winged helix' DNA-binding domain"/>
    <property type="match status" value="1"/>
</dbReference>
<evidence type="ECO:0000256" key="10">
    <source>
        <dbReference type="HAMAP-Rule" id="MF_00442"/>
    </source>
</evidence>
<dbReference type="GO" id="GO:0003677">
    <property type="term" value="F:DNA binding"/>
    <property type="evidence" value="ECO:0007669"/>
    <property type="project" value="UniProtKB-UniRule"/>
</dbReference>
<dbReference type="EC" id="5.6.2.4" evidence="10"/>
<dbReference type="SMART" id="SM00490">
    <property type="entry name" value="HELICc"/>
    <property type="match status" value="1"/>
</dbReference>
<evidence type="ECO:0000256" key="8">
    <source>
        <dbReference type="ARBA" id="ARBA00023235"/>
    </source>
</evidence>
<evidence type="ECO:0000256" key="1">
    <source>
        <dbReference type="ARBA" id="ARBA00022741"/>
    </source>
</evidence>
<dbReference type="GO" id="GO:0043138">
    <property type="term" value="F:3'-5' DNA helicase activity"/>
    <property type="evidence" value="ECO:0007669"/>
    <property type="project" value="UniProtKB-UniRule"/>
</dbReference>
<dbReference type="Gene3D" id="1.10.3380.30">
    <property type="match status" value="1"/>
</dbReference>
<dbReference type="CDD" id="cd18795">
    <property type="entry name" value="SF2_C_Ski2"/>
    <property type="match status" value="1"/>
</dbReference>
<evidence type="ECO:0000313" key="13">
    <source>
        <dbReference type="EMBL" id="MBS3062163.1"/>
    </source>
</evidence>
<evidence type="ECO:0000256" key="6">
    <source>
        <dbReference type="ARBA" id="ARBA00023125"/>
    </source>
</evidence>
<dbReference type="InterPro" id="IPR011545">
    <property type="entry name" value="DEAD/DEAH_box_helicase_dom"/>
</dbReference>
<dbReference type="GO" id="GO:0006281">
    <property type="term" value="P:DNA repair"/>
    <property type="evidence" value="ECO:0007669"/>
    <property type="project" value="UniProtKB-UniRule"/>
</dbReference>
<comment type="similarity">
    <text evidence="10">Belongs to the helicase family. Hel308 subfamily.</text>
</comment>
<dbReference type="SMART" id="SM00487">
    <property type="entry name" value="DEXDc"/>
    <property type="match status" value="1"/>
</dbReference>
<dbReference type="InterPro" id="IPR014001">
    <property type="entry name" value="Helicase_ATP-bd"/>
</dbReference>
<evidence type="ECO:0000313" key="14">
    <source>
        <dbReference type="Proteomes" id="UP000675968"/>
    </source>
</evidence>
<dbReference type="PROSITE" id="PS51194">
    <property type="entry name" value="HELICASE_CTER"/>
    <property type="match status" value="1"/>
</dbReference>
<proteinExistence type="inferred from homology"/>
<dbReference type="InterPro" id="IPR036390">
    <property type="entry name" value="WH_DNA-bd_sf"/>
</dbReference>
<dbReference type="SUPFAM" id="SSF158702">
    <property type="entry name" value="Sec63 N-terminal domain-like"/>
    <property type="match status" value="1"/>
</dbReference>
<evidence type="ECO:0000256" key="5">
    <source>
        <dbReference type="ARBA" id="ARBA00022840"/>
    </source>
</evidence>
<dbReference type="InterPro" id="IPR022965">
    <property type="entry name" value="Helicase_Hel308"/>
</dbReference>
<gene>
    <name evidence="10" type="primary">hel308</name>
    <name evidence="13" type="ORF">J4215_06280</name>
</gene>
<dbReference type="Pfam" id="PF21280">
    <property type="entry name" value="Helicase_dom4_arc"/>
    <property type="match status" value="1"/>
</dbReference>
<dbReference type="InterPro" id="IPR027417">
    <property type="entry name" value="P-loop_NTPase"/>
</dbReference>
<keyword evidence="7 10" id="KW-0234">DNA repair</keyword>
<dbReference type="Gene3D" id="1.10.150.20">
    <property type="entry name" value="5' to 3' exonuclease, C-terminal subdomain"/>
    <property type="match status" value="1"/>
</dbReference>
<dbReference type="InterPro" id="IPR001650">
    <property type="entry name" value="Helicase_C-like"/>
</dbReference>
<evidence type="ECO:0000256" key="7">
    <source>
        <dbReference type="ARBA" id="ARBA00023204"/>
    </source>
</evidence>
<evidence type="ECO:0000256" key="3">
    <source>
        <dbReference type="ARBA" id="ARBA00022801"/>
    </source>
</evidence>
<dbReference type="PROSITE" id="PS51192">
    <property type="entry name" value="HELICASE_ATP_BIND_1"/>
    <property type="match status" value="1"/>
</dbReference>
<evidence type="ECO:0000256" key="9">
    <source>
        <dbReference type="ARBA" id="ARBA00034617"/>
    </source>
</evidence>
<feature type="binding site" evidence="10">
    <location>
        <position position="20"/>
    </location>
    <ligand>
        <name>ATP</name>
        <dbReference type="ChEBI" id="CHEBI:30616"/>
    </ligand>
</feature>
<dbReference type="Pfam" id="PF00270">
    <property type="entry name" value="DEAD"/>
    <property type="match status" value="1"/>
</dbReference>
<feature type="domain" description="Helicase ATP-binding" evidence="11">
    <location>
        <begin position="24"/>
        <end position="192"/>
    </location>
</feature>
<organism evidence="13 14">
    <name type="scientific">Candidatus Iainarchaeum sp</name>
    <dbReference type="NCBI Taxonomy" id="3101447"/>
    <lineage>
        <taxon>Archaea</taxon>
        <taxon>Candidatus Iainarchaeota</taxon>
        <taxon>Candidatus Iainarchaeia</taxon>
        <taxon>Candidatus Iainarchaeales</taxon>
        <taxon>Candidatus Iainarchaeaceae</taxon>
        <taxon>Candidatus Iainarchaeum</taxon>
    </lineage>
</organism>
<comment type="subunit">
    <text evidence="10">Monomer.</text>
</comment>
<keyword evidence="8 10" id="KW-0413">Isomerase</keyword>
<dbReference type="AlphaFoldDB" id="A0A8T4L4A9"/>
<dbReference type="EMBL" id="JAGVWC010000012">
    <property type="protein sequence ID" value="MBS3062163.1"/>
    <property type="molecule type" value="Genomic_DNA"/>
</dbReference>
<dbReference type="PANTHER" id="PTHR47961">
    <property type="entry name" value="DNA POLYMERASE THETA, PUTATIVE (AFU_ORTHOLOGUE AFUA_1G05260)-RELATED"/>
    <property type="match status" value="1"/>
</dbReference>
<keyword evidence="4 10" id="KW-0347">Helicase</keyword>
<accession>A0A8T4L4A9</accession>
<dbReference type="Proteomes" id="UP000675968">
    <property type="component" value="Unassembled WGS sequence"/>
</dbReference>
<keyword evidence="1 10" id="KW-0547">Nucleotide-binding</keyword>
<keyword evidence="3 10" id="KW-0378">Hydrolase</keyword>
<dbReference type="GO" id="GO:0016818">
    <property type="term" value="F:hydrolase activity, acting on acid anhydrides, in phosphorus-containing anhydrides"/>
    <property type="evidence" value="ECO:0007669"/>
    <property type="project" value="UniProtKB-UniRule"/>
</dbReference>
<evidence type="ECO:0000259" key="12">
    <source>
        <dbReference type="PROSITE" id="PS51194"/>
    </source>
</evidence>
<sequence length="700" mass="78901">MDIPAFVRDANGFSGFNPMQEKALSTGLFDQNIVIASPTASGKTIIAELCGLDFILNKKQKAIYMAPLRALASEHFHDFKKKYGSKHKIRFALSTGDYDSASHYLQRFDMIFSTYEKVDSLLRHKAEWLKDVGILIVDEVHMLGTDRGPTLEMAITKFLATNPHIRVVCLSATIPNANQIAEWLSARLVQSDYRPVPLREGVYYDGEIRFSNELEPVAYSERDGVKALVHDTLHQKNKQCLVFANTRPNAQGIAKKIASLTEETLTPAAKQRLKKASHAILHTLETPTEQCEILSKLVERGVAFHHAGLLEKQRKIVESAFKKNLVKVICATPTLAAGINVPAFRVIIPTIYRYGRFGSERISVSEYKQMAGRAGRPKFDSKGEAILLANTSVETDDLIETYVRGPLEPTESKLGFEPVLRSHLLAAVATEYVSDLDSLNEFFSKTFYAKQYKKLDALIAQLVDVLGELTDMGFVEKDEKRFRATPLGRRVAELYLDPLSAFDLISGLKRKHGFSPFTYLFLFSQTAELAPLISVPKKVEPLVWERLGESQPELPIELSAEMYSDPNLLKKFFTAELLEEWINEKPERQLVEDFNVQPGILHAKLVRCDWLSFCLSELAALIGEQRHVGPINKLKARLKYGVREDLLILTQLRGIGRVRARRLWHNNVRSVTDLKKIDIQDLAVLIGQETAQKVKQQLGQ</sequence>
<evidence type="ECO:0000259" key="11">
    <source>
        <dbReference type="PROSITE" id="PS51192"/>
    </source>
</evidence>
<comment type="caution">
    <text evidence="13">The sequence shown here is derived from an EMBL/GenBank/DDBJ whole genome shotgun (WGS) entry which is preliminary data.</text>
</comment>
<name>A0A8T4L4A9_9ARCH</name>
<dbReference type="GO" id="GO:0005524">
    <property type="term" value="F:ATP binding"/>
    <property type="evidence" value="ECO:0007669"/>
    <property type="project" value="UniProtKB-UniRule"/>
</dbReference>
<dbReference type="InterPro" id="IPR050474">
    <property type="entry name" value="Hel308_SKI2-like"/>
</dbReference>
<dbReference type="PANTHER" id="PTHR47961:SF10">
    <property type="entry name" value="ATP-DEPENDENT DNA HELICASE HEL308"/>
    <property type="match status" value="1"/>
</dbReference>
<comment type="catalytic activity">
    <reaction evidence="9 10">
        <text>Couples ATP hydrolysis with the unwinding of duplex DNA by translocating in the 3'-5' direction.</text>
        <dbReference type="EC" id="5.6.2.4"/>
    </reaction>
</comment>
<dbReference type="HAMAP" id="MF_00442">
    <property type="entry name" value="Helicase_Hel308"/>
    <property type="match status" value="1"/>
</dbReference>
<protein>
    <recommendedName>
        <fullName evidence="10">ATP-dependent DNA helicase Hel308</fullName>
        <ecNumber evidence="10">5.6.2.4</ecNumber>
    </recommendedName>
    <alternativeName>
        <fullName evidence="10">DNA 3'-5' helicase Hel308</fullName>
    </alternativeName>
</protein>
<reference evidence="13" key="2">
    <citation type="submission" date="2021-05" db="EMBL/GenBank/DDBJ databases">
        <title>Protein family content uncovers lineage relationships and bacterial pathway maintenance mechanisms in DPANN archaea.</title>
        <authorList>
            <person name="Castelle C.J."/>
            <person name="Meheust R."/>
            <person name="Jaffe A.L."/>
            <person name="Seitz K."/>
            <person name="Gong X."/>
            <person name="Baker B.J."/>
            <person name="Banfield J.F."/>
        </authorList>
    </citation>
    <scope>NUCLEOTIDE SEQUENCE</scope>
    <source>
        <strain evidence="13">RIFCSPLOWO2_01_FULL_AR10_48_17</strain>
    </source>
</reference>
<keyword evidence="5 10" id="KW-0067">ATP-binding</keyword>
<evidence type="ECO:0000256" key="2">
    <source>
        <dbReference type="ARBA" id="ARBA00022763"/>
    </source>
</evidence>
<dbReference type="InterPro" id="IPR048772">
    <property type="entry name" value="Hel308-like_dom4"/>
</dbReference>
<comment type="catalytic activity">
    <reaction evidence="10">
        <text>ATP + H2O = ADP + phosphate + H(+)</text>
        <dbReference type="Rhea" id="RHEA:13065"/>
        <dbReference type="ChEBI" id="CHEBI:15377"/>
        <dbReference type="ChEBI" id="CHEBI:15378"/>
        <dbReference type="ChEBI" id="CHEBI:30616"/>
        <dbReference type="ChEBI" id="CHEBI:43474"/>
        <dbReference type="ChEBI" id="CHEBI:456216"/>
        <dbReference type="EC" id="5.6.2.4"/>
    </reaction>
</comment>
<comment type="function">
    <text evidence="10">DNA-dependent ATPase and 3'-5' DNA helicase that may be involved in repair of stalled replication forks.</text>
</comment>
<dbReference type="Gene3D" id="3.40.50.300">
    <property type="entry name" value="P-loop containing nucleotide triphosphate hydrolases"/>
    <property type="match status" value="2"/>
</dbReference>
<dbReference type="Pfam" id="PF14520">
    <property type="entry name" value="HHH_5"/>
    <property type="match status" value="1"/>
</dbReference>
<evidence type="ECO:0000256" key="4">
    <source>
        <dbReference type="ARBA" id="ARBA00022806"/>
    </source>
</evidence>
<reference evidence="13" key="1">
    <citation type="submission" date="2021-03" db="EMBL/GenBank/DDBJ databases">
        <authorList>
            <person name="Jaffe A."/>
        </authorList>
    </citation>
    <scope>NUCLEOTIDE SEQUENCE</scope>
    <source>
        <strain evidence="13">RIFCSPLOWO2_01_FULL_AR10_48_17</strain>
    </source>
</reference>
<keyword evidence="2 10" id="KW-0227">DNA damage</keyword>
<keyword evidence="6 10" id="KW-0238">DNA-binding</keyword>
<feature type="domain" description="Helicase C-terminal" evidence="12">
    <location>
        <begin position="268"/>
        <end position="426"/>
    </location>
</feature>
<dbReference type="Pfam" id="PF00271">
    <property type="entry name" value="Helicase_C"/>
    <property type="match status" value="1"/>
</dbReference>